<dbReference type="Proteomes" id="UP000683000">
    <property type="component" value="Unassembled WGS sequence"/>
</dbReference>
<evidence type="ECO:0000313" key="2">
    <source>
        <dbReference type="EMBL" id="KAG6379541.1"/>
    </source>
</evidence>
<gene>
    <name evidence="2" type="ORF">JVT61DRAFT_10040</name>
</gene>
<dbReference type="AlphaFoldDB" id="A0A8I2YW51"/>
<dbReference type="EMBL" id="JAGFBS010000004">
    <property type="protein sequence ID" value="KAG6379541.1"/>
    <property type="molecule type" value="Genomic_DNA"/>
</dbReference>
<proteinExistence type="predicted"/>
<accession>A0A8I2YW51</accession>
<feature type="region of interest" description="Disordered" evidence="1">
    <location>
        <begin position="218"/>
        <end position="251"/>
    </location>
</feature>
<comment type="caution">
    <text evidence="2">The sequence shown here is derived from an EMBL/GenBank/DDBJ whole genome shotgun (WGS) entry which is preliminary data.</text>
</comment>
<reference evidence="2" key="1">
    <citation type="submission" date="2021-03" db="EMBL/GenBank/DDBJ databases">
        <title>Evolutionary innovations through gain and loss of genes in the ectomycorrhizal Boletales.</title>
        <authorList>
            <person name="Wu G."/>
            <person name="Miyauchi S."/>
            <person name="Morin E."/>
            <person name="Yang Z.-L."/>
            <person name="Xu J."/>
            <person name="Martin F.M."/>
        </authorList>
    </citation>
    <scope>NUCLEOTIDE SEQUENCE</scope>
    <source>
        <strain evidence="2">BR01</strain>
    </source>
</reference>
<protein>
    <submittedName>
        <fullName evidence="2">Uncharacterized protein</fullName>
    </submittedName>
</protein>
<keyword evidence="3" id="KW-1185">Reference proteome</keyword>
<name>A0A8I2YW51_9AGAM</name>
<evidence type="ECO:0000313" key="3">
    <source>
        <dbReference type="Proteomes" id="UP000683000"/>
    </source>
</evidence>
<sequence>MTIRAPPRWPFCKNSKDRQRLATLRPRRNFLTHFVGDMHTLLHPTRRKRGGKGDKVARACFPTSFYSALTPTCTARIPISIPYRVRFSSRNVSAYSPDLRDGIYNSCIRRLVWEGLLDTWVMCPAADSSTRLSLRTRIPARVHVAVRLASVHFGLPEQAWANVKTRAKTVLALMTMRSVHIPGRDPSTNSTTSFIFPKELDGLAPRYCFVSTSASNLEDDECRHSDGDEDAGDEMHSWGGEETATFGTICS</sequence>
<organism evidence="2 3">
    <name type="scientific">Boletus reticuloceps</name>
    <dbReference type="NCBI Taxonomy" id="495285"/>
    <lineage>
        <taxon>Eukaryota</taxon>
        <taxon>Fungi</taxon>
        <taxon>Dikarya</taxon>
        <taxon>Basidiomycota</taxon>
        <taxon>Agaricomycotina</taxon>
        <taxon>Agaricomycetes</taxon>
        <taxon>Agaricomycetidae</taxon>
        <taxon>Boletales</taxon>
        <taxon>Boletineae</taxon>
        <taxon>Boletaceae</taxon>
        <taxon>Boletoideae</taxon>
        <taxon>Boletus</taxon>
    </lineage>
</organism>
<evidence type="ECO:0000256" key="1">
    <source>
        <dbReference type="SAM" id="MobiDB-lite"/>
    </source>
</evidence>